<dbReference type="Pfam" id="PF01202">
    <property type="entry name" value="SKI"/>
    <property type="match status" value="1"/>
</dbReference>
<evidence type="ECO:0000256" key="3">
    <source>
        <dbReference type="ARBA" id="ARBA00003485"/>
    </source>
</evidence>
<dbReference type="Gene3D" id="3.40.50.1970">
    <property type="match status" value="1"/>
</dbReference>
<evidence type="ECO:0000256" key="8">
    <source>
        <dbReference type="ARBA" id="ARBA00022605"/>
    </source>
</evidence>
<keyword evidence="15 21" id="KW-0057">Aromatic amino acid biosynthesis</keyword>
<reference evidence="26" key="1">
    <citation type="submission" date="2012-06" db="EMBL/GenBank/DDBJ databases">
        <title>Genome analysis of multiple Granulibacter bethesdensis isolates demonstrates substantial genome diversity.</title>
        <authorList>
            <person name="Greenberg D.E."/>
            <person name="Porcella S.F."/>
            <person name="Zarember K."/>
            <person name="Zelazny A.M."/>
            <person name="Bruno D."/>
            <person name="Martens C."/>
            <person name="Barbian K.D."/>
            <person name="Jaske E."/>
            <person name="Holland S.M."/>
        </authorList>
    </citation>
    <scope>NUCLEOTIDE SEQUENCE [LARGE SCALE GENOMIC DNA]</scope>
    <source>
        <strain evidence="26">CGDNIH3</strain>
    </source>
</reference>
<keyword evidence="7 21" id="KW-0963">Cytoplasm</keyword>
<dbReference type="Pfam" id="PF01761">
    <property type="entry name" value="DHQ_synthase"/>
    <property type="match status" value="1"/>
</dbReference>
<dbReference type="InterPro" id="IPR050071">
    <property type="entry name" value="Dehydroquinate_synthase"/>
</dbReference>
<keyword evidence="11 21" id="KW-0547">Nucleotide-binding</keyword>
<feature type="binding site" evidence="21">
    <location>
        <position position="471"/>
    </location>
    <ligand>
        <name>Zn(2+)</name>
        <dbReference type="ChEBI" id="CHEBI:29105"/>
    </ligand>
</feature>
<dbReference type="CDD" id="cd08195">
    <property type="entry name" value="DHQS"/>
    <property type="match status" value="1"/>
</dbReference>
<dbReference type="CDD" id="cd00464">
    <property type="entry name" value="SK"/>
    <property type="match status" value="1"/>
</dbReference>
<dbReference type="SUPFAM" id="SSF52540">
    <property type="entry name" value="P-loop containing nucleoside triphosphate hydrolases"/>
    <property type="match status" value="1"/>
</dbReference>
<dbReference type="GO" id="GO:0008652">
    <property type="term" value="P:amino acid biosynthetic process"/>
    <property type="evidence" value="ECO:0007669"/>
    <property type="project" value="UniProtKB-KW"/>
</dbReference>
<comment type="pathway">
    <text evidence="5 20">Metabolic intermediate biosynthesis; chorismate biosynthesis; chorismate from D-erythrose 4-phosphate and phosphoenolpyruvate: step 5/7.</text>
</comment>
<evidence type="ECO:0000256" key="6">
    <source>
        <dbReference type="ARBA" id="ARBA00005412"/>
    </source>
</evidence>
<dbReference type="InterPro" id="IPR030960">
    <property type="entry name" value="DHQS/DOIS_N"/>
</dbReference>
<feature type="binding site" evidence="21">
    <location>
        <position position="372"/>
    </location>
    <ligand>
        <name>NAD(+)</name>
        <dbReference type="ChEBI" id="CHEBI:57540"/>
    </ligand>
</feature>
<dbReference type="PANTHER" id="PTHR43622:SF7">
    <property type="entry name" value="3-DEHYDROQUINATE SYNTHASE, CHLOROPLASTIC"/>
    <property type="match status" value="1"/>
</dbReference>
<dbReference type="InterPro" id="IPR027417">
    <property type="entry name" value="P-loop_NTPase"/>
</dbReference>
<dbReference type="InterPro" id="IPR031322">
    <property type="entry name" value="Shikimate/glucono_kinase"/>
</dbReference>
<evidence type="ECO:0000256" key="19">
    <source>
        <dbReference type="ARBA" id="ARBA00048567"/>
    </source>
</evidence>
<proteinExistence type="inferred from homology"/>
<feature type="binding site" evidence="21">
    <location>
        <begin position="292"/>
        <end position="297"/>
    </location>
    <ligand>
        <name>NAD(+)</name>
        <dbReference type="ChEBI" id="CHEBI:57540"/>
    </ligand>
</feature>
<comment type="function">
    <text evidence="20">Catalyzes the specific phosphorylation of the 3-hydroxyl group of shikimic acid using ATP as a cosubstrate.</text>
</comment>
<evidence type="ECO:0000256" key="2">
    <source>
        <dbReference type="ARBA" id="ARBA00001911"/>
    </source>
</evidence>
<feature type="binding site" evidence="21">
    <location>
        <begin position="326"/>
        <end position="330"/>
    </location>
    <ligand>
        <name>NAD(+)</name>
        <dbReference type="ChEBI" id="CHEBI:57540"/>
    </ligand>
</feature>
<dbReference type="Pfam" id="PF24621">
    <property type="entry name" value="DHQS_C"/>
    <property type="match status" value="1"/>
</dbReference>
<evidence type="ECO:0000256" key="11">
    <source>
        <dbReference type="ARBA" id="ARBA00022741"/>
    </source>
</evidence>
<comment type="similarity">
    <text evidence="20">Belongs to the shikimate kinase family.</text>
</comment>
<dbReference type="GO" id="GO:0000287">
    <property type="term" value="F:magnesium ion binding"/>
    <property type="evidence" value="ECO:0007669"/>
    <property type="project" value="UniProtKB-UniRule"/>
</dbReference>
<feature type="binding site" evidence="20">
    <location>
        <position position="129"/>
    </location>
    <ligand>
        <name>substrate</name>
    </ligand>
</feature>
<evidence type="ECO:0000259" key="23">
    <source>
        <dbReference type="Pfam" id="PF01761"/>
    </source>
</evidence>
<feature type="binding site" evidence="20">
    <location>
        <position position="83"/>
    </location>
    <ligand>
        <name>substrate</name>
    </ligand>
</feature>
<evidence type="ECO:0000256" key="22">
    <source>
        <dbReference type="SAM" id="MobiDB-lite"/>
    </source>
</evidence>
<dbReference type="InterPro" id="IPR056179">
    <property type="entry name" value="DHQS_C"/>
</dbReference>
<evidence type="ECO:0000256" key="5">
    <source>
        <dbReference type="ARBA" id="ARBA00004842"/>
    </source>
</evidence>
<feature type="region of interest" description="Disordered" evidence="22">
    <location>
        <begin position="1"/>
        <end position="22"/>
    </location>
</feature>
<dbReference type="GO" id="GO:0004765">
    <property type="term" value="F:shikimate kinase activity"/>
    <property type="evidence" value="ECO:0007669"/>
    <property type="project" value="UniProtKB-UniRule"/>
</dbReference>
<keyword evidence="21" id="KW-0862">Zinc</keyword>
<keyword evidence="18 21" id="KW-0170">Cobalt</keyword>
<evidence type="ECO:0000256" key="16">
    <source>
        <dbReference type="ARBA" id="ARBA00023239"/>
    </source>
</evidence>
<comment type="subunit">
    <text evidence="20">Monomer.</text>
</comment>
<feature type="binding site" evidence="20">
    <location>
        <position position="167"/>
    </location>
    <ligand>
        <name>ATP</name>
        <dbReference type="ChEBI" id="CHEBI:30616"/>
    </ligand>
</feature>
<dbReference type="EC" id="2.7.1.71" evidence="20"/>
<dbReference type="Gene3D" id="3.40.50.300">
    <property type="entry name" value="P-loop containing nucleotide triphosphate hydrolases"/>
    <property type="match status" value="1"/>
</dbReference>
<dbReference type="HAMAP" id="MF_00110">
    <property type="entry name" value="DHQ_synthase"/>
    <property type="match status" value="1"/>
</dbReference>
<dbReference type="GO" id="GO:0003856">
    <property type="term" value="F:3-dehydroquinate synthase activity"/>
    <property type="evidence" value="ECO:0007669"/>
    <property type="project" value="UniProtKB-UniRule"/>
</dbReference>
<dbReference type="Gene3D" id="1.20.1090.10">
    <property type="entry name" value="Dehydroquinate synthase-like - alpha domain"/>
    <property type="match status" value="1"/>
</dbReference>
<evidence type="ECO:0000256" key="12">
    <source>
        <dbReference type="ARBA" id="ARBA00022777"/>
    </source>
</evidence>
<dbReference type="KEGG" id="gbc:GbCGDNIH3_0616"/>
<feature type="binding site" evidence="20">
    <location>
        <position position="107"/>
    </location>
    <ligand>
        <name>substrate</name>
    </ligand>
</feature>
<dbReference type="InterPro" id="IPR000623">
    <property type="entry name" value="Shikimate_kinase/TSH1"/>
</dbReference>
<dbReference type="PANTHER" id="PTHR43622">
    <property type="entry name" value="3-DEHYDROQUINATE SYNTHASE"/>
    <property type="match status" value="1"/>
</dbReference>
<protein>
    <recommendedName>
        <fullName evidence="20 21">Multifunctional fusion protein</fullName>
    </recommendedName>
    <domain>
        <recommendedName>
            <fullName evidence="20">Shikimate kinase</fullName>
            <shortName evidence="20">SK</shortName>
            <ecNumber evidence="20">2.7.1.71</ecNumber>
        </recommendedName>
    </domain>
    <domain>
        <recommendedName>
            <fullName evidence="21">3-dehydroquinate synthase</fullName>
            <shortName evidence="21">DHQS</shortName>
            <ecNumber evidence="21">4.2.3.4</ecNumber>
        </recommendedName>
    </domain>
</protein>
<evidence type="ECO:0000256" key="17">
    <source>
        <dbReference type="ARBA" id="ARBA00023268"/>
    </source>
</evidence>
<dbReference type="GO" id="GO:0009423">
    <property type="term" value="P:chorismate biosynthetic process"/>
    <property type="evidence" value="ECO:0007669"/>
    <property type="project" value="UniProtKB-UniRule"/>
</dbReference>
<evidence type="ECO:0000259" key="24">
    <source>
        <dbReference type="Pfam" id="PF24621"/>
    </source>
</evidence>
<evidence type="ECO:0000256" key="15">
    <source>
        <dbReference type="ARBA" id="ARBA00023141"/>
    </source>
</evidence>
<comment type="subcellular location">
    <subcellularLocation>
        <location evidence="21">Cytoplasm</location>
    </subcellularLocation>
</comment>
<evidence type="ECO:0000313" key="26">
    <source>
        <dbReference type="Proteomes" id="UP000019438"/>
    </source>
</evidence>
<dbReference type="HAMAP" id="MF_00109">
    <property type="entry name" value="Shikimate_kinase"/>
    <property type="match status" value="1"/>
</dbReference>
<feature type="domain" description="3-dehydroquinate synthase C-terminal" evidence="24">
    <location>
        <begin position="402"/>
        <end position="552"/>
    </location>
</feature>
<evidence type="ECO:0000256" key="14">
    <source>
        <dbReference type="ARBA" id="ARBA00023027"/>
    </source>
</evidence>
<dbReference type="InterPro" id="IPR016037">
    <property type="entry name" value="DHQ_synth_AroB"/>
</dbReference>
<comment type="catalytic activity">
    <reaction evidence="19 20">
        <text>shikimate + ATP = 3-phosphoshikimate + ADP + H(+)</text>
        <dbReference type="Rhea" id="RHEA:13121"/>
        <dbReference type="ChEBI" id="CHEBI:15378"/>
        <dbReference type="ChEBI" id="CHEBI:30616"/>
        <dbReference type="ChEBI" id="CHEBI:36208"/>
        <dbReference type="ChEBI" id="CHEBI:145989"/>
        <dbReference type="ChEBI" id="CHEBI:456216"/>
        <dbReference type="EC" id="2.7.1.71"/>
    </reaction>
</comment>
<keyword evidence="9 20" id="KW-0808">Transferase</keyword>
<keyword evidence="13 20" id="KW-0067">ATP-binding</keyword>
<feature type="binding site" evidence="20">
    <location>
        <begin position="61"/>
        <end position="66"/>
    </location>
    <ligand>
        <name>ATP</name>
        <dbReference type="ChEBI" id="CHEBI:30616"/>
    </ligand>
</feature>
<comment type="pathway">
    <text evidence="4 21">Metabolic intermediate biosynthesis; chorismate biosynthesis; chorismate from D-erythrose 4-phosphate and phosphoenolpyruvate: step 2/7.</text>
</comment>
<dbReference type="Proteomes" id="UP000019438">
    <property type="component" value="Chromosome"/>
</dbReference>
<accession>A0AAN0RCP4</accession>
<evidence type="ECO:0000256" key="10">
    <source>
        <dbReference type="ARBA" id="ARBA00022723"/>
    </source>
</evidence>
<feature type="binding site" evidence="21">
    <location>
        <position position="488"/>
    </location>
    <ligand>
        <name>Zn(2+)</name>
        <dbReference type="ChEBI" id="CHEBI:29105"/>
    </ligand>
</feature>
<evidence type="ECO:0000313" key="25">
    <source>
        <dbReference type="EMBL" id="AHJ62398.1"/>
    </source>
</evidence>
<evidence type="ECO:0000256" key="18">
    <source>
        <dbReference type="ARBA" id="ARBA00023285"/>
    </source>
</evidence>
<dbReference type="GO" id="GO:0005737">
    <property type="term" value="C:cytoplasm"/>
    <property type="evidence" value="ECO:0007669"/>
    <property type="project" value="UniProtKB-SubCell"/>
</dbReference>
<evidence type="ECO:0000256" key="20">
    <source>
        <dbReference type="HAMAP-Rule" id="MF_00109"/>
    </source>
</evidence>
<keyword evidence="12 20" id="KW-0418">Kinase</keyword>
<dbReference type="AlphaFoldDB" id="A0AAN0RCP4"/>
<dbReference type="InterPro" id="IPR023000">
    <property type="entry name" value="Shikimate_kinase_CS"/>
</dbReference>
<dbReference type="RefSeq" id="WP_072632636.1">
    <property type="nucleotide sequence ID" value="NZ_CP003181.2"/>
</dbReference>
<comment type="function">
    <text evidence="3 21">Catalyzes the conversion of 3-deoxy-D-arabino-heptulosonate 7-phosphate (DAHP) to dehydroquinate (DHQ).</text>
</comment>
<keyword evidence="14 21" id="KW-0520">NAD</keyword>
<evidence type="ECO:0000256" key="21">
    <source>
        <dbReference type="HAMAP-Rule" id="MF_00110"/>
    </source>
</evidence>
<dbReference type="PROSITE" id="PS01128">
    <property type="entry name" value="SHIKIMATE_KINASE"/>
    <property type="match status" value="1"/>
</dbReference>
<comment type="cofactor">
    <cofactor evidence="20">
        <name>Mg(2+)</name>
        <dbReference type="ChEBI" id="CHEBI:18420"/>
    </cofactor>
    <text evidence="20">Binds 1 Mg(2+) ion per subunit.</text>
</comment>
<feature type="binding site" evidence="21">
    <location>
        <begin position="390"/>
        <end position="393"/>
    </location>
    <ligand>
        <name>NAD(+)</name>
        <dbReference type="ChEBI" id="CHEBI:57540"/>
    </ligand>
</feature>
<evidence type="ECO:0000256" key="7">
    <source>
        <dbReference type="ARBA" id="ARBA00022490"/>
    </source>
</evidence>
<dbReference type="FunFam" id="3.40.50.1970:FF:000001">
    <property type="entry name" value="3-dehydroquinate synthase"/>
    <property type="match status" value="1"/>
</dbReference>
<dbReference type="GO" id="GO:0005524">
    <property type="term" value="F:ATP binding"/>
    <property type="evidence" value="ECO:0007669"/>
    <property type="project" value="UniProtKB-UniRule"/>
</dbReference>
<dbReference type="EMBL" id="CP003181">
    <property type="protein sequence ID" value="AHJ62398.1"/>
    <property type="molecule type" value="Genomic_DNA"/>
</dbReference>
<keyword evidence="10 21" id="KW-0479">Metal-binding</keyword>
<keyword evidence="8 21" id="KW-0028">Amino-acid biosynthesis</keyword>
<name>A0AAN0RCP4_9PROT</name>
<comment type="caution">
    <text evidence="20">Lacks conserved residue(s) required for the propagation of feature annotation.</text>
</comment>
<comment type="similarity">
    <text evidence="6 21">Belongs to the sugar phosphate cyclases superfamily. Dehydroquinate synthase family.</text>
</comment>
<comment type="cofactor">
    <cofactor evidence="21">
        <name>Co(2+)</name>
        <dbReference type="ChEBI" id="CHEBI:48828"/>
    </cofactor>
    <cofactor evidence="21">
        <name>Zn(2+)</name>
        <dbReference type="ChEBI" id="CHEBI:29105"/>
    </cofactor>
    <text evidence="21">Binds 1 divalent metal cation per subunit. Can use either Co(2+) or Zn(2+).</text>
</comment>
<dbReference type="NCBIfam" id="NF010552">
    <property type="entry name" value="PRK13946.1"/>
    <property type="match status" value="1"/>
</dbReference>
<dbReference type="GO" id="GO:0009073">
    <property type="term" value="P:aromatic amino acid family biosynthetic process"/>
    <property type="evidence" value="ECO:0007669"/>
    <property type="project" value="UniProtKB-KW"/>
</dbReference>
<evidence type="ECO:0000256" key="13">
    <source>
        <dbReference type="ARBA" id="ARBA00022840"/>
    </source>
</evidence>
<feature type="binding site" evidence="20">
    <location>
        <position position="65"/>
    </location>
    <ligand>
        <name>Mg(2+)</name>
        <dbReference type="ChEBI" id="CHEBI:18420"/>
    </ligand>
</feature>
<feature type="binding site" evidence="21">
    <location>
        <position position="363"/>
    </location>
    <ligand>
        <name>NAD(+)</name>
        <dbReference type="ChEBI" id="CHEBI:57540"/>
    </ligand>
</feature>
<feature type="binding site" evidence="20">
    <location>
        <position position="186"/>
    </location>
    <ligand>
        <name>substrate</name>
    </ligand>
</feature>
<dbReference type="PRINTS" id="PR01100">
    <property type="entry name" value="SHIKIMTKNASE"/>
</dbReference>
<keyword evidence="20" id="KW-0460">Magnesium</keyword>
<comment type="catalytic activity">
    <reaction evidence="1 21">
        <text>7-phospho-2-dehydro-3-deoxy-D-arabino-heptonate = 3-dehydroquinate + phosphate</text>
        <dbReference type="Rhea" id="RHEA:21968"/>
        <dbReference type="ChEBI" id="CHEBI:32364"/>
        <dbReference type="ChEBI" id="CHEBI:43474"/>
        <dbReference type="ChEBI" id="CHEBI:58394"/>
        <dbReference type="EC" id="4.2.3.4"/>
    </reaction>
</comment>
<evidence type="ECO:0000256" key="4">
    <source>
        <dbReference type="ARBA" id="ARBA00004661"/>
    </source>
</evidence>
<comment type="cofactor">
    <cofactor evidence="2 21">
        <name>NAD(+)</name>
        <dbReference type="ChEBI" id="CHEBI:57540"/>
    </cofactor>
</comment>
<evidence type="ECO:0000256" key="9">
    <source>
        <dbReference type="ARBA" id="ARBA00022679"/>
    </source>
</evidence>
<feature type="binding site" evidence="21">
    <location>
        <begin position="350"/>
        <end position="351"/>
    </location>
    <ligand>
        <name>NAD(+)</name>
        <dbReference type="ChEBI" id="CHEBI:57540"/>
    </ligand>
</feature>
<dbReference type="SUPFAM" id="SSF56796">
    <property type="entry name" value="Dehydroquinate synthase-like"/>
    <property type="match status" value="1"/>
</dbReference>
<organism evidence="25 26">
    <name type="scientific">Granulibacter bethesdensis</name>
    <dbReference type="NCBI Taxonomy" id="364410"/>
    <lineage>
        <taxon>Bacteria</taxon>
        <taxon>Pseudomonadati</taxon>
        <taxon>Pseudomonadota</taxon>
        <taxon>Alphaproteobacteria</taxon>
        <taxon>Acetobacterales</taxon>
        <taxon>Acetobacteraceae</taxon>
        <taxon>Granulibacter</taxon>
    </lineage>
</organism>
<dbReference type="NCBIfam" id="TIGR01357">
    <property type="entry name" value="aroB"/>
    <property type="match status" value="1"/>
</dbReference>
<keyword evidence="16 21" id="KW-0456">Lyase</keyword>
<gene>
    <name evidence="20" type="primary">aroK</name>
    <name evidence="21" type="synonym">aroB</name>
    <name evidence="25" type="ORF">GbCGDNIH3_0616</name>
</gene>
<feature type="domain" description="3-dehydroquinate synthase N-terminal" evidence="23">
    <location>
        <begin position="288"/>
        <end position="399"/>
    </location>
</feature>
<dbReference type="EC" id="4.2.3.4" evidence="21"/>
<evidence type="ECO:0000256" key="1">
    <source>
        <dbReference type="ARBA" id="ARBA00001393"/>
    </source>
</evidence>
<sequence>MSSSLSLPSMEKRERGGQNRVPVLASATMTRNSALAPSLRDSVPPPAWLQGRSIVLVGLMGAGKTSIGRRLAARLGMPFRDADAEIERAAGCSVAEIFARHGESGFRQGEHRVVRRLLSEEPLVLATGGGAFMDPETRRVIREGAVSIWLRCRLPVLLKRVSGRTHRPLLNQGDPADILQRLMNERHPVYAEADLIVDCGDDSQDGTTDNVLRHLQEYQPPRRLTVSLTANRYDVVIGESLLSRAGALLIPHIPQKRAMIVTDEIVAALHLPTLLKGLEETGITADSIIVPSGETSKSLEVFGRVTDGLLAAGVERRTTVIALGGGVVGDLAGFAAAATLRGLPFVQIPTTLLSQVDSSVGGKTGINTAYGKNLLGAFHQPRLVLADTTTLGTLPHREVLAGYAEIVKAGLIGDAAFYEWCETHGHAVTTGERNSQAEAIMRACAFKAQVVGDDEREEKPNDGRALLNLGHTFGHALEADLGYGTILHGEGVAVGLGLAFRLSAKLGHCRSQDADRVIAHVASVGLPAELSMLNRRFSAKQLIGHMQRDKKMRDGKLAFVLARGIGQAFTSRDVPQDAVSEVLREAGCEA</sequence>
<keyword evidence="17" id="KW-0511">Multifunctional enzyme</keyword>
<feature type="binding site" evidence="21">
    <location>
        <position position="405"/>
    </location>
    <ligand>
        <name>Zn(2+)</name>
        <dbReference type="ChEBI" id="CHEBI:29105"/>
    </ligand>
</feature>